<keyword evidence="10" id="KW-1133">Transmembrane helix</keyword>
<evidence type="ECO:0000256" key="8">
    <source>
        <dbReference type="ARBA" id="ARBA00022969"/>
    </source>
</evidence>
<dbReference type="SMART" id="SM00387">
    <property type="entry name" value="HATPase_c"/>
    <property type="match status" value="1"/>
</dbReference>
<dbReference type="InterPro" id="IPR003594">
    <property type="entry name" value="HATPase_dom"/>
</dbReference>
<feature type="transmembrane region" description="Helical" evidence="10">
    <location>
        <begin position="58"/>
        <end position="75"/>
    </location>
</feature>
<dbReference type="Pfam" id="PF13426">
    <property type="entry name" value="PAS_9"/>
    <property type="match status" value="1"/>
</dbReference>
<dbReference type="SUPFAM" id="SSF47384">
    <property type="entry name" value="Homodimeric domain of signal transducing histidine kinase"/>
    <property type="match status" value="1"/>
</dbReference>
<comment type="catalytic activity">
    <reaction evidence="1">
        <text>ATP + protein L-histidine = ADP + protein N-phospho-L-histidine.</text>
        <dbReference type="EC" id="2.7.13.3"/>
    </reaction>
</comment>
<evidence type="ECO:0000256" key="4">
    <source>
        <dbReference type="ARBA" id="ARBA00022679"/>
    </source>
</evidence>
<dbReference type="InterPro" id="IPR036890">
    <property type="entry name" value="HATPase_C_sf"/>
</dbReference>
<proteinExistence type="predicted"/>
<dbReference type="PROSITE" id="PS50109">
    <property type="entry name" value="HIS_KIN"/>
    <property type="match status" value="1"/>
</dbReference>
<feature type="transmembrane region" description="Helical" evidence="10">
    <location>
        <begin position="114"/>
        <end position="140"/>
    </location>
</feature>
<dbReference type="InterPro" id="IPR000014">
    <property type="entry name" value="PAS"/>
</dbReference>
<feature type="transmembrane region" description="Helical" evidence="10">
    <location>
        <begin position="146"/>
        <end position="172"/>
    </location>
</feature>
<keyword evidence="5" id="KW-0547">Nucleotide-binding</keyword>
<evidence type="ECO:0000256" key="5">
    <source>
        <dbReference type="ARBA" id="ARBA00022741"/>
    </source>
</evidence>
<keyword evidence="9" id="KW-0902">Two-component regulatory system</keyword>
<evidence type="ECO:0000256" key="1">
    <source>
        <dbReference type="ARBA" id="ARBA00000085"/>
    </source>
</evidence>
<evidence type="ECO:0000256" key="6">
    <source>
        <dbReference type="ARBA" id="ARBA00022777"/>
    </source>
</evidence>
<evidence type="ECO:0000313" key="13">
    <source>
        <dbReference type="Proteomes" id="UP000789845"/>
    </source>
</evidence>
<dbReference type="InterPro" id="IPR003661">
    <property type="entry name" value="HisK_dim/P_dom"/>
</dbReference>
<name>A0A9C7GA93_9BACI</name>
<feature type="transmembrane region" description="Helical" evidence="10">
    <location>
        <begin position="34"/>
        <end position="51"/>
    </location>
</feature>
<evidence type="ECO:0000256" key="2">
    <source>
        <dbReference type="ARBA" id="ARBA00012438"/>
    </source>
</evidence>
<keyword evidence="10" id="KW-0472">Membrane</keyword>
<dbReference type="SUPFAM" id="SSF55785">
    <property type="entry name" value="PYP-like sensor domain (PAS domain)"/>
    <property type="match status" value="1"/>
</dbReference>
<dbReference type="EMBL" id="CAKJTG010000010">
    <property type="protein sequence ID" value="CAG9608437.1"/>
    <property type="molecule type" value="Genomic_DNA"/>
</dbReference>
<comment type="caution">
    <text evidence="12">The sequence shown here is derived from an EMBL/GenBank/DDBJ whole genome shotgun (WGS) entry which is preliminary data.</text>
</comment>
<dbReference type="Pfam" id="PF02518">
    <property type="entry name" value="HATPase_c"/>
    <property type="match status" value="1"/>
</dbReference>
<dbReference type="Gene3D" id="3.30.565.10">
    <property type="entry name" value="Histidine kinase-like ATPase, C-terminal domain"/>
    <property type="match status" value="1"/>
</dbReference>
<evidence type="ECO:0000256" key="10">
    <source>
        <dbReference type="SAM" id="Phobius"/>
    </source>
</evidence>
<reference evidence="12" key="1">
    <citation type="submission" date="2021-10" db="EMBL/GenBank/DDBJ databases">
        <authorList>
            <person name="Criscuolo A."/>
        </authorList>
    </citation>
    <scope>NUCLEOTIDE SEQUENCE</scope>
    <source>
        <strain evidence="12">CIP111885</strain>
    </source>
</reference>
<dbReference type="GO" id="GO:0005524">
    <property type="term" value="F:ATP binding"/>
    <property type="evidence" value="ECO:0007669"/>
    <property type="project" value="UniProtKB-KW"/>
</dbReference>
<organism evidence="12 13">
    <name type="scientific">Pseudoneobacillus rhizosphaerae</name>
    <dbReference type="NCBI Taxonomy" id="2880968"/>
    <lineage>
        <taxon>Bacteria</taxon>
        <taxon>Bacillati</taxon>
        <taxon>Bacillota</taxon>
        <taxon>Bacilli</taxon>
        <taxon>Bacillales</taxon>
        <taxon>Bacillaceae</taxon>
        <taxon>Pseudoneobacillus</taxon>
    </lineage>
</organism>
<dbReference type="SMART" id="SM00091">
    <property type="entry name" value="PAS"/>
    <property type="match status" value="1"/>
</dbReference>
<evidence type="ECO:0000313" key="12">
    <source>
        <dbReference type="EMBL" id="CAG9608437.1"/>
    </source>
</evidence>
<evidence type="ECO:0000256" key="3">
    <source>
        <dbReference type="ARBA" id="ARBA00022553"/>
    </source>
</evidence>
<feature type="domain" description="Histidine kinase" evidence="11">
    <location>
        <begin position="323"/>
        <end position="528"/>
    </location>
</feature>
<dbReference type="InterPro" id="IPR004358">
    <property type="entry name" value="Sig_transdc_His_kin-like_C"/>
</dbReference>
<dbReference type="Pfam" id="PF00512">
    <property type="entry name" value="HisKA"/>
    <property type="match status" value="1"/>
</dbReference>
<dbReference type="NCBIfam" id="TIGR00229">
    <property type="entry name" value="sensory_box"/>
    <property type="match status" value="1"/>
</dbReference>
<keyword evidence="10" id="KW-0812">Transmembrane</keyword>
<accession>A0A9C7GA93</accession>
<gene>
    <name evidence="12" type="primary">sasA_9</name>
    <name evidence="12" type="ORF">NEOCIP111885_02131</name>
</gene>
<dbReference type="FunFam" id="1.10.287.130:FF:000040">
    <property type="entry name" value="PAS domain-containing sensor histidine kinase"/>
    <property type="match status" value="1"/>
</dbReference>
<dbReference type="InterPro" id="IPR005467">
    <property type="entry name" value="His_kinase_dom"/>
</dbReference>
<dbReference type="EC" id="2.7.13.3" evidence="2"/>
<keyword evidence="6" id="KW-0418">Kinase</keyword>
<dbReference type="PANTHER" id="PTHR43065:SF34">
    <property type="entry name" value="SPORULATION KINASE A"/>
    <property type="match status" value="1"/>
</dbReference>
<keyword evidence="7" id="KW-0067">ATP-binding</keyword>
<keyword evidence="4 12" id="KW-0808">Transferase</keyword>
<keyword evidence="8" id="KW-0749">Sporulation</keyword>
<dbReference type="Gene3D" id="3.30.450.20">
    <property type="entry name" value="PAS domain"/>
    <property type="match status" value="1"/>
</dbReference>
<dbReference type="CDD" id="cd00082">
    <property type="entry name" value="HisKA"/>
    <property type="match status" value="1"/>
</dbReference>
<sequence>MSIYVWRIKGLGVEKVDQRSKILQYLNYVTETNGTLILHIFCVFIGIRVFFEMNSMNHRLLAITFLIVFLLSSFFKKRTLVFYPFISASILLFTLITIFAKMDFFTLLSLANNFLIVAAFLFPNPFTIVLVGGVFTSLLLTYQDSLSLYFIKGSVVGLVINTIFYSLFAYLIRYLYKKKGELQESEKNNQLLLSLLPNPLFIHQEGVMVFINQEGLRLIGAKNIKDLKDKSIFQFVKPDYHNAIRDRIDATFLSEKSTTPFQIKISNLNQEVFDIETTGIAIKYQGKPAILTIVRDITAIKNQTDELIRKSDKLSLVGQLAAGIAHEIRNPLTSLRGFIQLLQYKSEDNKDYCGIMLSELDRINLIVGEFLILAKPHMVQFNDRDINQIIRHVLTLIGTQAIINNIHLDHKLADELPTISCEENQLKQVIINLIKNAIEAMPNGGTITVETGMHDENHLYIRVTDEGNGISKEMLDKLGEPFYTTKDHGTGLGLMVCYKIIENHLGELKVQSEINQGTTFEIILKTSISNKELVTS</sequence>
<evidence type="ECO:0000256" key="9">
    <source>
        <dbReference type="ARBA" id="ARBA00023012"/>
    </source>
</evidence>
<dbReference type="SMART" id="SM00388">
    <property type="entry name" value="HisKA"/>
    <property type="match status" value="1"/>
</dbReference>
<dbReference type="InterPro" id="IPR035965">
    <property type="entry name" value="PAS-like_dom_sf"/>
</dbReference>
<dbReference type="Proteomes" id="UP000789845">
    <property type="component" value="Unassembled WGS sequence"/>
</dbReference>
<dbReference type="InterPro" id="IPR036097">
    <property type="entry name" value="HisK_dim/P_sf"/>
</dbReference>
<dbReference type="PANTHER" id="PTHR43065">
    <property type="entry name" value="SENSOR HISTIDINE KINASE"/>
    <property type="match status" value="1"/>
</dbReference>
<dbReference type="AlphaFoldDB" id="A0A9C7GA93"/>
<feature type="transmembrane region" description="Helical" evidence="10">
    <location>
        <begin position="81"/>
        <end position="102"/>
    </location>
</feature>
<protein>
    <recommendedName>
        <fullName evidence="2">histidine kinase</fullName>
        <ecNumber evidence="2">2.7.13.3</ecNumber>
    </recommendedName>
</protein>
<evidence type="ECO:0000259" key="11">
    <source>
        <dbReference type="PROSITE" id="PS50109"/>
    </source>
</evidence>
<dbReference type="Gene3D" id="1.10.287.130">
    <property type="match status" value="1"/>
</dbReference>
<evidence type="ECO:0000256" key="7">
    <source>
        <dbReference type="ARBA" id="ARBA00022840"/>
    </source>
</evidence>
<keyword evidence="3" id="KW-0597">Phosphoprotein</keyword>
<dbReference type="GO" id="GO:0030435">
    <property type="term" value="P:sporulation resulting in formation of a cellular spore"/>
    <property type="evidence" value="ECO:0007669"/>
    <property type="project" value="UniProtKB-KW"/>
</dbReference>
<keyword evidence="13" id="KW-1185">Reference proteome</keyword>
<dbReference type="SUPFAM" id="SSF55874">
    <property type="entry name" value="ATPase domain of HSP90 chaperone/DNA topoisomerase II/histidine kinase"/>
    <property type="match status" value="1"/>
</dbReference>
<dbReference type="GO" id="GO:0000155">
    <property type="term" value="F:phosphorelay sensor kinase activity"/>
    <property type="evidence" value="ECO:0007669"/>
    <property type="project" value="InterPro"/>
</dbReference>
<dbReference type="CDD" id="cd00075">
    <property type="entry name" value="HATPase"/>
    <property type="match status" value="1"/>
</dbReference>
<dbReference type="PRINTS" id="PR00344">
    <property type="entry name" value="BCTRLSENSOR"/>
</dbReference>